<dbReference type="GeneID" id="5659363"/>
<dbReference type="EMBL" id="DQ491002">
    <property type="protein sequence ID" value="ABT15092.1"/>
    <property type="molecule type" value="Genomic_DNA"/>
</dbReference>
<dbReference type="KEGG" id="vg:5659363"/>
<gene>
    <name evidence="1" type="primary">b693R</name>
    <name evidence="1" type="ORF">NY2A_b693R</name>
</gene>
<proteinExistence type="predicted"/>
<dbReference type="RefSeq" id="YP_001497889.1">
    <property type="nucleotide sequence ID" value="NC_009898.1"/>
</dbReference>
<name>A7IXL8_PBCVN</name>
<dbReference type="Proteomes" id="UP000202419">
    <property type="component" value="Segment"/>
</dbReference>
<organismHost>
    <name type="scientific">Chlorella</name>
    <dbReference type="NCBI Taxonomy" id="3071"/>
</organismHost>
<sequence>MSVDKFVILCYNATEENRKDRIIEGRILRKIWIPCQGSSRHTQKSVEQGYSRQEDEGCIEFTHKETQCHLDLLQEHETIVFHES</sequence>
<accession>A7IXL8</accession>
<evidence type="ECO:0000313" key="1">
    <source>
        <dbReference type="EMBL" id="ABT15092.1"/>
    </source>
</evidence>
<reference evidence="1 2" key="1">
    <citation type="journal article" date="2007" name="Virology">
        <title>Sequence and annotation of the 369-kb NY-2A and the 345-kb AR158 viruses that infect Chlorella NC64A.</title>
        <authorList>
            <person name="Fitzgerald L.A."/>
            <person name="Graves M.V."/>
            <person name="Li X."/>
            <person name="Feldblyum T."/>
            <person name="Nierman W.C."/>
            <person name="Van Etten J.L."/>
        </authorList>
    </citation>
    <scope>NUCLEOTIDE SEQUENCE [LARGE SCALE GENOMIC DNA]</scope>
    <source>
        <strain evidence="1 2">NY-2A</strain>
    </source>
</reference>
<protein>
    <submittedName>
        <fullName evidence="1">Uncharacterized protein b693R</fullName>
    </submittedName>
</protein>
<keyword evidence="2" id="KW-1185">Reference proteome</keyword>
<evidence type="ECO:0000313" key="2">
    <source>
        <dbReference type="Proteomes" id="UP000202419"/>
    </source>
</evidence>
<organism evidence="1 2">
    <name type="scientific">Paramecium bursaria Chlorella virus NY2A</name>
    <name type="common">PBCV-NY2A</name>
    <dbReference type="NCBI Taxonomy" id="46021"/>
    <lineage>
        <taxon>Viruses</taxon>
        <taxon>Varidnaviria</taxon>
        <taxon>Bamfordvirae</taxon>
        <taxon>Nucleocytoviricota</taxon>
        <taxon>Megaviricetes</taxon>
        <taxon>Algavirales</taxon>
        <taxon>Phycodnaviridae</taxon>
        <taxon>Chlorovirus</taxon>
        <taxon>Chlorovirus americanus</taxon>
    </lineage>
</organism>